<reference evidence="6" key="1">
    <citation type="submission" date="2022-11" db="UniProtKB">
        <authorList>
            <consortium name="WormBaseParasite"/>
        </authorList>
    </citation>
    <scope>IDENTIFICATION</scope>
</reference>
<feature type="region of interest" description="Disordered" evidence="3">
    <location>
        <begin position="1118"/>
        <end position="1144"/>
    </location>
</feature>
<dbReference type="Proteomes" id="UP000887572">
    <property type="component" value="Unplaced"/>
</dbReference>
<evidence type="ECO:0000313" key="6">
    <source>
        <dbReference type="WBParaSite" id="Gr19_v10_g1217.t1"/>
    </source>
</evidence>
<name>A0A914GXS3_GLORO</name>
<feature type="region of interest" description="Disordered" evidence="3">
    <location>
        <begin position="543"/>
        <end position="570"/>
    </location>
</feature>
<feature type="coiled-coil region" evidence="2">
    <location>
        <begin position="1261"/>
        <end position="1316"/>
    </location>
</feature>
<dbReference type="InterPro" id="IPR035974">
    <property type="entry name" value="Rap/Ran-GAP_sf"/>
</dbReference>
<dbReference type="WBParaSite" id="Gr19_v10_g1217.t1">
    <property type="protein sequence ID" value="Gr19_v10_g1217.t1"/>
    <property type="gene ID" value="Gr19_v10_g1217"/>
</dbReference>
<dbReference type="GO" id="GO:0051056">
    <property type="term" value="P:regulation of small GTPase mediated signal transduction"/>
    <property type="evidence" value="ECO:0007669"/>
    <property type="project" value="InterPro"/>
</dbReference>
<dbReference type="PANTHER" id="PTHR15711">
    <property type="entry name" value="RAP GTPASE-ACTIVATING PROTEIN"/>
    <property type="match status" value="1"/>
</dbReference>
<feature type="compositionally biased region" description="Polar residues" evidence="3">
    <location>
        <begin position="55"/>
        <end position="75"/>
    </location>
</feature>
<keyword evidence="1" id="KW-0343">GTPase activation</keyword>
<dbReference type="Pfam" id="PF02145">
    <property type="entry name" value="Rap_GAP"/>
    <property type="match status" value="1"/>
</dbReference>
<organism evidence="5 6">
    <name type="scientific">Globodera rostochiensis</name>
    <name type="common">Golden nematode worm</name>
    <name type="synonym">Heterodera rostochiensis</name>
    <dbReference type="NCBI Taxonomy" id="31243"/>
    <lineage>
        <taxon>Eukaryota</taxon>
        <taxon>Metazoa</taxon>
        <taxon>Ecdysozoa</taxon>
        <taxon>Nematoda</taxon>
        <taxon>Chromadorea</taxon>
        <taxon>Rhabditida</taxon>
        <taxon>Tylenchina</taxon>
        <taxon>Tylenchomorpha</taxon>
        <taxon>Tylenchoidea</taxon>
        <taxon>Heteroderidae</taxon>
        <taxon>Heteroderinae</taxon>
        <taxon>Globodera</taxon>
    </lineage>
</organism>
<dbReference type="FunFam" id="3.40.50.11210:FF:000001">
    <property type="entry name" value="Ral GTPase-activating protein subunit alpha-1 isoform 1"/>
    <property type="match status" value="1"/>
</dbReference>
<feature type="region of interest" description="Disordered" evidence="3">
    <location>
        <begin position="1320"/>
        <end position="1349"/>
    </location>
</feature>
<feature type="region of interest" description="Disordered" evidence="3">
    <location>
        <begin position="923"/>
        <end position="950"/>
    </location>
</feature>
<feature type="region of interest" description="Disordered" evidence="3">
    <location>
        <begin position="215"/>
        <end position="240"/>
    </location>
</feature>
<sequence length="1430" mass="158476">MAVSVELIRLRRISEMPPELGGIRWMPSERVLTRPVTMYSERGKRWQSDAPKVCVQSQRRSAVAETASNSPPMSQRPSSHSVPSPPVPPQPPVLRRRVVVPFYQLPTTAKVSVEKLYNANSTAQNGCAENVEGTTRTANWSSTRMNSGTTTTTADATTLAEELQQQQYVPTERLLSCEEFEARVQAVRLRSRGRTSGRWGGAASGNGCPAAIERKRLQQQQQQQQKTLGDGTEEGTGETETEKCLDCHQIGRRCAHCLLMMDNGRRLIGTHLKMPISDNEDNFPEANAKMERTKRRHSFLSIGPILRKLTSTYSACENLEATTTTTTTASFFRKNAEERESIFRKKAEEHGSPPPPSSPRRGSSSVHGYLLSASAVGQQRPPRMKSLLGRLLRRHRTKPSDAEATRVGIGMMGAEQKQQQTGHHDYAGPSCSTAAFIVCQTQHLSPKMAPKATNNNDSYRRAQQEQFVSLEENKSVTDASIPSAASFRARRELAASRCFSRDSIKQIIACNGGPFPQIVLPPQGGFWMDGVFPCRKVGAEGVRKEEDGANEGQDEAQNDADECKDGDERHIAGQGTGAGSCARLKLETDETALCYRRHFLGKEHHNFYGLDPLMGPLVLSVRTETVSCQIHFRIILRTRQGTVHEIVPASALADRPSASRMAKLLCEDISVERFYPIAFPGGSEMILQFDEHVISNTYKFGVIYQKFGQITEEELFSNDASNCSAFDEFLSVIGHRVQLRNFDGYRGGLDIVHGQTGVESVYTQFRQKEIMFHVSTLLPYTIGDAQQLQRKRHIGNDIVAVVFQEQNTPFCPDMIASNFLHAYLVVHPIEPGTDRTRYRVSMSARDDVPFFGPTLPRSSIVWKCHLRDFLLTKLINAENAAYKAEKFAKLGERTRASLLDGLYSNLKERAQFYGMAFLESVDNPTKHQQNHQQQQHSHHHQQLNGSVNVSNGPNPLGLFHSVKKVFSARSRSVSQDVSSGAPHMSGHDGFNEKAPLGCRLSETLCSSSSSGSSSQFSSTASPMAEGVQQQWRRALARDRGGRIIPLVAPMEECRLSSSASSSSSSGQHFDRPSFVQPHTPAHHHFLRWRTNNAGRSAKAAERNSTSAMLEASFGCIDQHHQHRSTPSSPYAVHHRPPPGNVAPFRSSIQHLRHWNGRSEAEDDDDDSDDVEIEVEEVLNEADDGVRGGGGHDSDTGMESMSSADIQQNGAPSGSRMRLGNGGDGGNERSAGGAQHRKEATNGTRQKRGAGEQEHEAERRRLDELVVDVVRLKTEKTDLMRQNVTCRTDIKKLKERQSMLASELDRANSEVQRLKRLLKRPSDGSDVSNLSTGSSQMHFHAQQQQQLKQKVPDRPSLLFFGEDLPPVPAGEGAVAVSPCHPPNTFGPFCQPMTEMNTTGQNGCSFQLKDCQTRDRRPPITATRRLDRTDQA</sequence>
<feature type="compositionally biased region" description="Polar residues" evidence="3">
    <location>
        <begin position="1324"/>
        <end position="1336"/>
    </location>
</feature>
<evidence type="ECO:0000256" key="3">
    <source>
        <dbReference type="SAM" id="MobiDB-lite"/>
    </source>
</evidence>
<evidence type="ECO:0000259" key="4">
    <source>
        <dbReference type="PROSITE" id="PS50085"/>
    </source>
</evidence>
<dbReference type="PROSITE" id="PS50085">
    <property type="entry name" value="RAPGAP"/>
    <property type="match status" value="1"/>
</dbReference>
<dbReference type="GO" id="GO:0005096">
    <property type="term" value="F:GTPase activator activity"/>
    <property type="evidence" value="ECO:0007669"/>
    <property type="project" value="UniProtKB-KW"/>
</dbReference>
<feature type="region of interest" description="Disordered" evidence="3">
    <location>
        <begin position="1009"/>
        <end position="1033"/>
    </location>
</feature>
<dbReference type="InterPro" id="IPR050989">
    <property type="entry name" value="Rap1_Ran_GAP"/>
</dbReference>
<feature type="compositionally biased region" description="Low complexity" evidence="3">
    <location>
        <begin position="1009"/>
        <end position="1021"/>
    </location>
</feature>
<feature type="region of interest" description="Disordered" evidence="3">
    <location>
        <begin position="1055"/>
        <end position="1078"/>
    </location>
</feature>
<accession>A0A914GXS3</accession>
<dbReference type="SUPFAM" id="SSF111347">
    <property type="entry name" value="Rap/Ran-GAP"/>
    <property type="match status" value="1"/>
</dbReference>
<feature type="region of interest" description="Disordered" evidence="3">
    <location>
        <begin position="973"/>
        <end position="992"/>
    </location>
</feature>
<dbReference type="Gene3D" id="6.10.140.210">
    <property type="match status" value="1"/>
</dbReference>
<evidence type="ECO:0000256" key="2">
    <source>
        <dbReference type="SAM" id="Coils"/>
    </source>
</evidence>
<feature type="compositionally biased region" description="Low complexity" evidence="3">
    <location>
        <begin position="1056"/>
        <end position="1065"/>
    </location>
</feature>
<keyword evidence="2" id="KW-0175">Coiled coil</keyword>
<feature type="compositionally biased region" description="Basic and acidic residues" evidence="3">
    <location>
        <begin position="561"/>
        <end position="570"/>
    </location>
</feature>
<feature type="region of interest" description="Disordered" evidence="3">
    <location>
        <begin position="344"/>
        <end position="365"/>
    </location>
</feature>
<feature type="compositionally biased region" description="Basic and acidic residues" evidence="3">
    <location>
        <begin position="1248"/>
        <end position="1258"/>
    </location>
</feature>
<dbReference type="PANTHER" id="PTHR15711:SF32">
    <property type="entry name" value="RAP GTPASE ACTIVATING PROTEIN 1, ISOFORM H"/>
    <property type="match status" value="1"/>
</dbReference>
<feature type="compositionally biased region" description="Pro residues" evidence="3">
    <location>
        <begin position="83"/>
        <end position="92"/>
    </location>
</feature>
<dbReference type="InterPro" id="IPR000331">
    <property type="entry name" value="Rap/Ran_GAP_dom"/>
</dbReference>
<keyword evidence="5" id="KW-1185">Reference proteome</keyword>
<feature type="compositionally biased region" description="Low complexity" evidence="3">
    <location>
        <begin position="218"/>
        <end position="230"/>
    </location>
</feature>
<dbReference type="GO" id="GO:0005737">
    <property type="term" value="C:cytoplasm"/>
    <property type="evidence" value="ECO:0007669"/>
    <property type="project" value="TreeGrafter"/>
</dbReference>
<feature type="compositionally biased region" description="Basic and acidic residues" evidence="3">
    <location>
        <begin position="1183"/>
        <end position="1194"/>
    </location>
</feature>
<feature type="domain" description="Rap-GAP" evidence="4">
    <location>
        <begin position="686"/>
        <end position="902"/>
    </location>
</feature>
<feature type="compositionally biased region" description="Polar residues" evidence="3">
    <location>
        <begin position="1196"/>
        <end position="1211"/>
    </location>
</feature>
<evidence type="ECO:0000256" key="1">
    <source>
        <dbReference type="ARBA" id="ARBA00022468"/>
    </source>
</evidence>
<evidence type="ECO:0000313" key="5">
    <source>
        <dbReference type="Proteomes" id="UP000887572"/>
    </source>
</evidence>
<feature type="region of interest" description="Disordered" evidence="3">
    <location>
        <begin position="1177"/>
        <end position="1258"/>
    </location>
</feature>
<feature type="region of interest" description="Disordered" evidence="3">
    <location>
        <begin position="42"/>
        <end position="92"/>
    </location>
</feature>
<protein>
    <submittedName>
        <fullName evidence="6">Rap-GAP domain-containing protein</fullName>
    </submittedName>
</protein>
<dbReference type="Pfam" id="PF21022">
    <property type="entry name" value="Rap-GAP_dimer"/>
    <property type="match status" value="1"/>
</dbReference>
<feature type="compositionally biased region" description="Acidic residues" evidence="3">
    <location>
        <begin position="548"/>
        <end position="560"/>
    </location>
</feature>
<dbReference type="Gene3D" id="3.40.50.11210">
    <property type="entry name" value="Rap/Ran-GAP"/>
    <property type="match status" value="1"/>
</dbReference>
<proteinExistence type="predicted"/>